<comment type="caution">
    <text evidence="1">The sequence shown here is derived from an EMBL/GenBank/DDBJ whole genome shotgun (WGS) entry which is preliminary data.</text>
</comment>
<accession>A0ABT6TSH3</accession>
<dbReference type="EMBL" id="JAGRPV010000001">
    <property type="protein sequence ID" value="MDI4649806.1"/>
    <property type="molecule type" value="Genomic_DNA"/>
</dbReference>
<name>A0ABT6TSH3_9BACL</name>
<sequence length="104" mass="11921">MIAQIVPLRIYLKLDLCGTPAGIAFDRPSIGPRTVERIVPSPQCLQICIFLCRCRPVKQDGCKSAGIFRLRPDFRLALCIYLHICRYSSRIARRQKIHVHLQAF</sequence>
<organism evidence="1 2">
    <name type="scientific">Cohnella hashimotonis</name>
    <dbReference type="NCBI Taxonomy" id="2826895"/>
    <lineage>
        <taxon>Bacteria</taxon>
        <taxon>Bacillati</taxon>
        <taxon>Bacillota</taxon>
        <taxon>Bacilli</taxon>
        <taxon>Bacillales</taxon>
        <taxon>Paenibacillaceae</taxon>
        <taxon>Cohnella</taxon>
    </lineage>
</organism>
<dbReference type="RefSeq" id="WP_282912412.1">
    <property type="nucleotide sequence ID" value="NZ_JAGRPV010000001.1"/>
</dbReference>
<proteinExistence type="predicted"/>
<reference evidence="1" key="1">
    <citation type="submission" date="2023-04" db="EMBL/GenBank/DDBJ databases">
        <title>Comparative genomic analysis of Cohnella hashimotonis sp. nov., isolated from the International Space Station.</title>
        <authorList>
            <person name="Venkateswaran K."/>
            <person name="Simpson A."/>
        </authorList>
    </citation>
    <scope>NUCLEOTIDE SEQUENCE</scope>
    <source>
        <strain evidence="1">F6_2S_P_1</strain>
    </source>
</reference>
<dbReference type="Proteomes" id="UP001161691">
    <property type="component" value="Unassembled WGS sequence"/>
</dbReference>
<evidence type="ECO:0000313" key="1">
    <source>
        <dbReference type="EMBL" id="MDI4649806.1"/>
    </source>
</evidence>
<gene>
    <name evidence="1" type="ORF">KB449_33070</name>
</gene>
<keyword evidence="2" id="KW-1185">Reference proteome</keyword>
<protein>
    <submittedName>
        <fullName evidence="1">Uncharacterized protein</fullName>
    </submittedName>
</protein>
<evidence type="ECO:0000313" key="2">
    <source>
        <dbReference type="Proteomes" id="UP001161691"/>
    </source>
</evidence>